<feature type="domain" description="EfeO-type cupredoxin-like" evidence="1">
    <location>
        <begin position="50"/>
        <end position="133"/>
    </location>
</feature>
<dbReference type="PANTHER" id="PTHR36507">
    <property type="entry name" value="BLL1555 PROTEIN"/>
    <property type="match status" value="1"/>
</dbReference>
<evidence type="ECO:0000313" key="3">
    <source>
        <dbReference type="Proteomes" id="UP000693892"/>
    </source>
</evidence>
<evidence type="ECO:0000313" key="2">
    <source>
        <dbReference type="EMBL" id="CAG7605043.1"/>
    </source>
</evidence>
<keyword evidence="3" id="KW-1185">Reference proteome</keyword>
<dbReference type="EMBL" id="CAJVAP010000007">
    <property type="protein sequence ID" value="CAG7605043.1"/>
    <property type="molecule type" value="Genomic_DNA"/>
</dbReference>
<proteinExistence type="predicted"/>
<dbReference type="InterPro" id="IPR028096">
    <property type="entry name" value="EfeO_Cupredoxin"/>
</dbReference>
<dbReference type="PROSITE" id="PS51318">
    <property type="entry name" value="TAT"/>
    <property type="match status" value="1"/>
</dbReference>
<organism evidence="2 3">
    <name type="scientific">Leucobacter soli</name>
    <dbReference type="NCBI Taxonomy" id="2812850"/>
    <lineage>
        <taxon>Bacteria</taxon>
        <taxon>Bacillati</taxon>
        <taxon>Actinomycetota</taxon>
        <taxon>Actinomycetes</taxon>
        <taxon>Micrococcales</taxon>
        <taxon>Microbacteriaceae</taxon>
        <taxon>Leucobacter</taxon>
    </lineage>
</organism>
<dbReference type="InterPro" id="IPR006311">
    <property type="entry name" value="TAT_signal"/>
</dbReference>
<evidence type="ECO:0000259" key="1">
    <source>
        <dbReference type="Pfam" id="PF13473"/>
    </source>
</evidence>
<sequence>MSATGARAAGGALSRRSVLLGAAGTGVAGALTAGLAGCAAAKPDPVPSDTGVEPAVTVQAIDNRYEPAEVEIAEGQAVRWVFAGTNKHDVVAEDGSFVSELIAEGEYVHVFETAGEFPYDCSIHPEMTGRVVVR</sequence>
<dbReference type="AlphaFoldDB" id="A0A916JUR5"/>
<dbReference type="Pfam" id="PF13473">
    <property type="entry name" value="Cupredoxin_1"/>
    <property type="match status" value="1"/>
</dbReference>
<accession>A0A916JUR5</accession>
<protein>
    <recommendedName>
        <fullName evidence="1">EfeO-type cupredoxin-like domain-containing protein</fullName>
    </recommendedName>
</protein>
<comment type="caution">
    <text evidence="2">The sequence shown here is derived from an EMBL/GenBank/DDBJ whole genome shotgun (WGS) entry which is preliminary data.</text>
</comment>
<reference evidence="2" key="1">
    <citation type="submission" date="2021-06" db="EMBL/GenBank/DDBJ databases">
        <authorList>
            <person name="Criscuolo A."/>
        </authorList>
    </citation>
    <scope>NUCLEOTIDE SEQUENCE</scope>
    <source>
        <strain evidence="2">CIP111803</strain>
    </source>
</reference>
<dbReference type="RefSeq" id="WP_218114418.1">
    <property type="nucleotide sequence ID" value="NZ_CAJVAP010000007.1"/>
</dbReference>
<dbReference type="Proteomes" id="UP000693892">
    <property type="component" value="Unassembled WGS sequence"/>
</dbReference>
<gene>
    <name evidence="2" type="ORF">LEUCIP111803_00790</name>
</gene>
<name>A0A916JUR5_9MICO</name>
<dbReference type="PANTHER" id="PTHR36507:SF1">
    <property type="entry name" value="BLL1555 PROTEIN"/>
    <property type="match status" value="1"/>
</dbReference>
<dbReference type="InterPro" id="IPR052721">
    <property type="entry name" value="ET_Amicyanin"/>
</dbReference>